<dbReference type="AlphaFoldDB" id="A0A1M5QTX4"/>
<protein>
    <submittedName>
        <fullName evidence="3">L-lactate dehydrogenase complex protein LldG</fullName>
    </submittedName>
</protein>
<feature type="domain" description="LUD" evidence="1">
    <location>
        <begin position="101"/>
        <end position="193"/>
    </location>
</feature>
<dbReference type="PANTHER" id="PTHR43682">
    <property type="entry name" value="LACTATE UTILIZATION PROTEIN C"/>
    <property type="match status" value="1"/>
</dbReference>
<name>A0A1M5QTX4_9FLAO</name>
<reference evidence="4" key="2">
    <citation type="submission" date="2016-11" db="EMBL/GenBank/DDBJ databases">
        <authorList>
            <person name="Varghese N."/>
            <person name="Submissions S."/>
        </authorList>
    </citation>
    <scope>NUCLEOTIDE SEQUENCE [LARGE SCALE GENOMIC DNA]</scope>
    <source>
        <strain evidence="4">DSM 19729</strain>
    </source>
</reference>
<accession>A0A1M5QTX4</accession>
<evidence type="ECO:0000259" key="1">
    <source>
        <dbReference type="Pfam" id="PF02589"/>
    </source>
</evidence>
<dbReference type="Gene3D" id="3.40.50.10420">
    <property type="entry name" value="NagB/RpiA/CoA transferase-like"/>
    <property type="match status" value="1"/>
</dbReference>
<proteinExistence type="predicted"/>
<dbReference type="EMBL" id="PVUB01000003">
    <property type="protein sequence ID" value="PRZ25280.1"/>
    <property type="molecule type" value="Genomic_DNA"/>
</dbReference>
<dbReference type="STRING" id="280093.SAMN05443373_108126"/>
<dbReference type="Pfam" id="PF02589">
    <property type="entry name" value="LUD_dom"/>
    <property type="match status" value="1"/>
</dbReference>
<sequence>MSAREKILNAIASNQPELTALPLMDKNVLIRYEDVYAQFKTVLESIGGKVKLIPSLTELKEQLIADKASGNFVVNAIADLGKLDNQVASFTALDLEKVEKAYIKGTAGVAENGAVWIYESQMLNRLLPFICQHLIIVIDIAAIVATMHQAYENIDVAKEGFGAFIAGPSKTADIEQSLVIGAHGARSATIYVVG</sequence>
<dbReference type="EMBL" id="FQWO01000008">
    <property type="protein sequence ID" value="SHH17210.1"/>
    <property type="molecule type" value="Genomic_DNA"/>
</dbReference>
<evidence type="ECO:0000313" key="5">
    <source>
        <dbReference type="Proteomes" id="UP000237771"/>
    </source>
</evidence>
<dbReference type="RefSeq" id="WP_072944536.1">
    <property type="nucleotide sequence ID" value="NZ_FQWO01000008.1"/>
</dbReference>
<evidence type="ECO:0000313" key="4">
    <source>
        <dbReference type="Proteomes" id="UP000184384"/>
    </source>
</evidence>
<dbReference type="Proteomes" id="UP000237771">
    <property type="component" value="Unassembled WGS sequence"/>
</dbReference>
<dbReference type="PANTHER" id="PTHR43682:SF1">
    <property type="entry name" value="LACTATE UTILIZATION PROTEIN C"/>
    <property type="match status" value="1"/>
</dbReference>
<evidence type="ECO:0000313" key="3">
    <source>
        <dbReference type="EMBL" id="SHH17210.1"/>
    </source>
</evidence>
<keyword evidence="5" id="KW-1185">Reference proteome</keyword>
<dbReference type="OrthoDB" id="9794157at2"/>
<dbReference type="InterPro" id="IPR037171">
    <property type="entry name" value="NagB/RpiA_transferase-like"/>
</dbReference>
<gene>
    <name evidence="2" type="ORF">BC624_103373</name>
    <name evidence="3" type="ORF">SAMN05443373_108126</name>
</gene>
<evidence type="ECO:0000313" key="2">
    <source>
        <dbReference type="EMBL" id="PRZ25280.1"/>
    </source>
</evidence>
<reference evidence="2 5" key="3">
    <citation type="submission" date="2018-03" db="EMBL/GenBank/DDBJ databases">
        <title>Genomic Encyclopedia of Archaeal and Bacterial Type Strains, Phase II (KMG-II): from individual species to whole genera.</title>
        <authorList>
            <person name="Goeker M."/>
        </authorList>
    </citation>
    <scope>NUCLEOTIDE SEQUENCE [LARGE SCALE GENOMIC DNA]</scope>
    <source>
        <strain evidence="2 5">DSM 17797</strain>
    </source>
</reference>
<dbReference type="Proteomes" id="UP000184384">
    <property type="component" value="Unassembled WGS sequence"/>
</dbReference>
<dbReference type="InterPro" id="IPR003741">
    <property type="entry name" value="LUD_dom"/>
</dbReference>
<reference evidence="3" key="1">
    <citation type="submission" date="2016-11" db="EMBL/GenBank/DDBJ databases">
        <authorList>
            <person name="Jaros S."/>
            <person name="Januszkiewicz K."/>
            <person name="Wedrychowicz H."/>
        </authorList>
    </citation>
    <scope>NUCLEOTIDE SEQUENCE [LARGE SCALE GENOMIC DNA]</scope>
    <source>
        <strain evidence="3">DSM 19729</strain>
    </source>
</reference>
<dbReference type="InterPro" id="IPR024185">
    <property type="entry name" value="FTHF_cligase-like_sf"/>
</dbReference>
<dbReference type="SUPFAM" id="SSF100950">
    <property type="entry name" value="NagB/RpiA/CoA transferase-like"/>
    <property type="match status" value="1"/>
</dbReference>
<organism evidence="3 4">
    <name type="scientific">Flavobacterium granuli</name>
    <dbReference type="NCBI Taxonomy" id="280093"/>
    <lineage>
        <taxon>Bacteria</taxon>
        <taxon>Pseudomonadati</taxon>
        <taxon>Bacteroidota</taxon>
        <taxon>Flavobacteriia</taxon>
        <taxon>Flavobacteriales</taxon>
        <taxon>Flavobacteriaceae</taxon>
        <taxon>Flavobacterium</taxon>
    </lineage>
</organism>